<dbReference type="InterPro" id="IPR052035">
    <property type="entry name" value="ZnF_BED_domain_contain"/>
</dbReference>
<proteinExistence type="predicted"/>
<gene>
    <name evidence="7" type="ORF">JKIAZH3_G3025</name>
</gene>
<evidence type="ECO:0000256" key="3">
    <source>
        <dbReference type="ARBA" id="ARBA00022771"/>
    </source>
</evidence>
<protein>
    <recommendedName>
        <fullName evidence="9">hAT-like transposase RNase-H fold domain-containing protein</fullName>
    </recommendedName>
</protein>
<evidence type="ECO:0008006" key="9">
    <source>
        <dbReference type="Google" id="ProtNLM"/>
    </source>
</evidence>
<evidence type="ECO:0000256" key="5">
    <source>
        <dbReference type="ARBA" id="ARBA00023242"/>
    </source>
</evidence>
<keyword evidence="4" id="KW-0862">Zinc</keyword>
<feature type="compositionally biased region" description="Basic and acidic residues" evidence="6">
    <location>
        <begin position="319"/>
        <end position="338"/>
    </location>
</feature>
<evidence type="ECO:0000256" key="2">
    <source>
        <dbReference type="ARBA" id="ARBA00022723"/>
    </source>
</evidence>
<evidence type="ECO:0000313" key="8">
    <source>
        <dbReference type="Proteomes" id="UP000836402"/>
    </source>
</evidence>
<dbReference type="InterPro" id="IPR012337">
    <property type="entry name" value="RNaseH-like_sf"/>
</dbReference>
<evidence type="ECO:0000256" key="6">
    <source>
        <dbReference type="SAM" id="MobiDB-lite"/>
    </source>
</evidence>
<reference evidence="7" key="1">
    <citation type="submission" date="2020-10" db="EMBL/GenBank/DDBJ databases">
        <authorList>
            <person name="Sedaghatjoo S."/>
        </authorList>
    </citation>
    <scope>NUCLEOTIDE SEQUENCE</scope>
    <source>
        <strain evidence="7">AZH3</strain>
    </source>
</reference>
<dbReference type="PANTHER" id="PTHR46481:SF10">
    <property type="entry name" value="ZINC FINGER BED DOMAIN-CONTAINING PROTEIN 39"/>
    <property type="match status" value="1"/>
</dbReference>
<name>A0ABN7IYT2_9BASI</name>
<accession>A0ABN7IYT2</accession>
<dbReference type="EMBL" id="CAJHJG010003749">
    <property type="protein sequence ID" value="CAD6935120.1"/>
    <property type="molecule type" value="Genomic_DNA"/>
</dbReference>
<organism evidence="7 8">
    <name type="scientific">Tilletia caries</name>
    <name type="common">wheat bunt fungus</name>
    <dbReference type="NCBI Taxonomy" id="13290"/>
    <lineage>
        <taxon>Eukaryota</taxon>
        <taxon>Fungi</taxon>
        <taxon>Dikarya</taxon>
        <taxon>Basidiomycota</taxon>
        <taxon>Ustilaginomycotina</taxon>
        <taxon>Exobasidiomycetes</taxon>
        <taxon>Tilletiales</taxon>
        <taxon>Tilletiaceae</taxon>
        <taxon>Tilletia</taxon>
    </lineage>
</organism>
<feature type="region of interest" description="Disordered" evidence="6">
    <location>
        <begin position="316"/>
        <end position="338"/>
    </location>
</feature>
<comment type="subcellular location">
    <subcellularLocation>
        <location evidence="1">Nucleus</location>
    </subcellularLocation>
</comment>
<keyword evidence="5" id="KW-0539">Nucleus</keyword>
<keyword evidence="3" id="KW-0863">Zinc-finger</keyword>
<evidence type="ECO:0000256" key="4">
    <source>
        <dbReference type="ARBA" id="ARBA00022833"/>
    </source>
</evidence>
<evidence type="ECO:0000313" key="7">
    <source>
        <dbReference type="EMBL" id="CAD6935120.1"/>
    </source>
</evidence>
<dbReference type="SUPFAM" id="SSF53098">
    <property type="entry name" value="Ribonuclease H-like"/>
    <property type="match status" value="1"/>
</dbReference>
<sequence length="338" mass="37863">MSGATIRRDLAVFHGNLESDMKKRLQGIDTLFSVQHDAWTTKGFQYSFVAMLATYVDRYWEFSETLLSFDVLKEKHTGATFSGHLARTLLANDLGDKWAGSVTSDSTGTNHRMMDVLEYAPELDKLQPKGRGQVTLDRKSAAQKSDKLGSYLLTKSEWTMLEFLMPILELASEATKELEKARGTLYMVLDHHASLRDKIKATVAELDTADLGKETTESLKSFLAAMSSKLLKYRTLALHNRYTLVAALLDPANRMELFELAYPTYGKEAEKALRDIMSEWLGQGQGNNQLASTASTSNGAGTSTTMLQEAKRLRQQQLAEERRKKTDTDSDEVARLLE</sequence>
<evidence type="ECO:0000256" key="1">
    <source>
        <dbReference type="ARBA" id="ARBA00004123"/>
    </source>
</evidence>
<comment type="caution">
    <text evidence="7">The sequence shown here is derived from an EMBL/GenBank/DDBJ whole genome shotgun (WGS) entry which is preliminary data.</text>
</comment>
<dbReference type="Proteomes" id="UP000836402">
    <property type="component" value="Unassembled WGS sequence"/>
</dbReference>
<dbReference type="PANTHER" id="PTHR46481">
    <property type="entry name" value="ZINC FINGER BED DOMAIN-CONTAINING PROTEIN 4"/>
    <property type="match status" value="1"/>
</dbReference>
<keyword evidence="8" id="KW-1185">Reference proteome</keyword>
<keyword evidence="2" id="KW-0479">Metal-binding</keyword>